<organism evidence="11 12">
    <name type="scientific">Popillia japonica</name>
    <name type="common">Japanese beetle</name>
    <dbReference type="NCBI Taxonomy" id="7064"/>
    <lineage>
        <taxon>Eukaryota</taxon>
        <taxon>Metazoa</taxon>
        <taxon>Ecdysozoa</taxon>
        <taxon>Arthropoda</taxon>
        <taxon>Hexapoda</taxon>
        <taxon>Insecta</taxon>
        <taxon>Pterygota</taxon>
        <taxon>Neoptera</taxon>
        <taxon>Endopterygota</taxon>
        <taxon>Coleoptera</taxon>
        <taxon>Polyphaga</taxon>
        <taxon>Scarabaeiformia</taxon>
        <taxon>Scarabaeidae</taxon>
        <taxon>Rutelinae</taxon>
        <taxon>Popillia</taxon>
    </lineage>
</organism>
<dbReference type="PRINTS" id="PR00171">
    <property type="entry name" value="SUGRTRNSPORT"/>
</dbReference>
<feature type="transmembrane region" description="Helical" evidence="9">
    <location>
        <begin position="178"/>
        <end position="199"/>
    </location>
</feature>
<dbReference type="CDD" id="cd17358">
    <property type="entry name" value="MFS_GLUT6_8_Class3_like"/>
    <property type="match status" value="1"/>
</dbReference>
<feature type="transmembrane region" description="Helical" evidence="9">
    <location>
        <begin position="112"/>
        <end position="132"/>
    </location>
</feature>
<evidence type="ECO:0000256" key="5">
    <source>
        <dbReference type="ARBA" id="ARBA00023136"/>
    </source>
</evidence>
<evidence type="ECO:0000256" key="8">
    <source>
        <dbReference type="RuleBase" id="RU003346"/>
    </source>
</evidence>
<dbReference type="Pfam" id="PF00083">
    <property type="entry name" value="Sugar_tr"/>
    <property type="match status" value="1"/>
</dbReference>
<reference evidence="11 12" key="1">
    <citation type="journal article" date="2024" name="BMC Genomics">
        <title>De novo assembly and annotation of Popillia japonica's genome with initial clues to its potential as an invasive pest.</title>
        <authorList>
            <person name="Cucini C."/>
            <person name="Boschi S."/>
            <person name="Funari R."/>
            <person name="Cardaioli E."/>
            <person name="Iannotti N."/>
            <person name="Marturano G."/>
            <person name="Paoli F."/>
            <person name="Bruttini M."/>
            <person name="Carapelli A."/>
            <person name="Frati F."/>
            <person name="Nardi F."/>
        </authorList>
    </citation>
    <scope>NUCLEOTIDE SEQUENCE [LARGE SCALE GENOMIC DNA]</scope>
    <source>
        <strain evidence="11">DMR45628</strain>
    </source>
</reference>
<evidence type="ECO:0000256" key="7">
    <source>
        <dbReference type="ARBA" id="ARBA00024348"/>
    </source>
</evidence>
<feature type="transmembrane region" description="Helical" evidence="9">
    <location>
        <begin position="422"/>
        <end position="440"/>
    </location>
</feature>
<comment type="caution">
    <text evidence="11">The sequence shown here is derived from an EMBL/GenBank/DDBJ whole genome shotgun (WGS) entry which is preliminary data.</text>
</comment>
<evidence type="ECO:0000256" key="2">
    <source>
        <dbReference type="ARBA" id="ARBA00022475"/>
    </source>
</evidence>
<feature type="transmembrane region" description="Helical" evidence="9">
    <location>
        <begin position="152"/>
        <end position="172"/>
    </location>
</feature>
<dbReference type="GO" id="GO:0005886">
    <property type="term" value="C:plasma membrane"/>
    <property type="evidence" value="ECO:0007669"/>
    <property type="project" value="UniProtKB-SubCell"/>
</dbReference>
<dbReference type="InterPro" id="IPR020846">
    <property type="entry name" value="MFS_dom"/>
</dbReference>
<evidence type="ECO:0000256" key="4">
    <source>
        <dbReference type="ARBA" id="ARBA00022989"/>
    </source>
</evidence>
<evidence type="ECO:0000313" key="12">
    <source>
        <dbReference type="Proteomes" id="UP001458880"/>
    </source>
</evidence>
<dbReference type="InterPro" id="IPR044775">
    <property type="entry name" value="MFS_ERD6/Tret1-like"/>
</dbReference>
<dbReference type="FunFam" id="1.20.1250.20:FF:000055">
    <property type="entry name" value="Facilitated trehalose transporter Tret1-2 homolog"/>
    <property type="match status" value="1"/>
</dbReference>
<feature type="transmembrane region" description="Helical" evidence="9">
    <location>
        <begin position="254"/>
        <end position="277"/>
    </location>
</feature>
<comment type="subcellular location">
    <subcellularLocation>
        <location evidence="1">Cell membrane</location>
        <topology evidence="1">Multi-pass membrane protein</topology>
    </subcellularLocation>
</comment>
<feature type="domain" description="Major facilitator superfamily (MFS) profile" evidence="10">
    <location>
        <begin position="1"/>
        <end position="444"/>
    </location>
</feature>
<dbReference type="InterPro" id="IPR036259">
    <property type="entry name" value="MFS_trans_sf"/>
</dbReference>
<dbReference type="Gene3D" id="1.20.1250.20">
    <property type="entry name" value="MFS general substrate transporter like domains"/>
    <property type="match status" value="1"/>
</dbReference>
<sequence>MVQRLLGGRAKLFLSVGLADLSAMCLGMWLSWSSPMLSKLQSEDNNPLSEPITEGEKSWIGGLLSLGATIGPYLFAFLQDKIGRKWALLLTAAPYFTASVMAAFGAHVALFYISRFIAGIGVAGVFTVLTTYIAEVSDAGVRGMLGSSMNNYLCFGLALGYCIGPYLSAMWLNLVEAILPAMFFVLFFLFAPDTPYFLIEKNRGAAESALCFLRSKPVGDIQVELKEIEKSVEESKANAATFLDIFKTRGTTKALIISVMLVVFQQLCGINIVLFYAQDIFSTSGTTLSEEIPPMIIGGVQFASSFVTPILVDRLGRKILLLISAAGMCVSETALGIYMFLDSRDVDVSAINFFPILTLVIFIITYNCGLGPLPWTVMAELFPSNIKSAASSFTVSCCWLVSFILTYFFGSVADAIGMGPSFWIFAGCTVICFLFTLIYVPETKGKNFQEIQSILNA</sequence>
<evidence type="ECO:0000256" key="3">
    <source>
        <dbReference type="ARBA" id="ARBA00022692"/>
    </source>
</evidence>
<name>A0AAW1KRW4_POPJA</name>
<dbReference type="PROSITE" id="PS50850">
    <property type="entry name" value="MFS"/>
    <property type="match status" value="1"/>
</dbReference>
<dbReference type="InterPro" id="IPR005828">
    <property type="entry name" value="MFS_sugar_transport-like"/>
</dbReference>
<dbReference type="Proteomes" id="UP001458880">
    <property type="component" value="Unassembled WGS sequence"/>
</dbReference>
<protein>
    <submittedName>
        <fullName evidence="11">Sugar transporter</fullName>
    </submittedName>
</protein>
<dbReference type="PANTHER" id="PTHR48021:SF47">
    <property type="entry name" value="GH17672P"/>
    <property type="match status" value="1"/>
</dbReference>
<keyword evidence="4 9" id="KW-1133">Transmembrane helix</keyword>
<dbReference type="NCBIfam" id="TIGR00879">
    <property type="entry name" value="SP"/>
    <property type="match status" value="1"/>
</dbReference>
<dbReference type="EMBL" id="JASPKY010000188">
    <property type="protein sequence ID" value="KAK9722417.1"/>
    <property type="molecule type" value="Genomic_DNA"/>
</dbReference>
<feature type="transmembrane region" description="Helical" evidence="9">
    <location>
        <begin position="12"/>
        <end position="32"/>
    </location>
</feature>
<keyword evidence="2" id="KW-1003">Cell membrane</keyword>
<feature type="transmembrane region" description="Helical" evidence="9">
    <location>
        <begin position="292"/>
        <end position="312"/>
    </location>
</feature>
<keyword evidence="5 9" id="KW-0472">Membrane</keyword>
<dbReference type="AlphaFoldDB" id="A0AAW1KRW4"/>
<feature type="transmembrane region" description="Helical" evidence="9">
    <location>
        <begin position="389"/>
        <end position="410"/>
    </location>
</feature>
<evidence type="ECO:0000256" key="9">
    <source>
        <dbReference type="SAM" id="Phobius"/>
    </source>
</evidence>
<keyword evidence="11" id="KW-0762">Sugar transport</keyword>
<evidence type="ECO:0000259" key="10">
    <source>
        <dbReference type="PROSITE" id="PS50850"/>
    </source>
</evidence>
<keyword evidence="3 9" id="KW-0812">Transmembrane</keyword>
<proteinExistence type="inferred from homology"/>
<gene>
    <name evidence="11" type="ORF">QE152_g19692</name>
</gene>
<accession>A0AAW1KRW4</accession>
<keyword evidence="6" id="KW-0325">Glycoprotein</keyword>
<comment type="similarity">
    <text evidence="7">Belongs to the major facilitator superfamily. Sugar transporter (TC 2.A.1.1) family. Trehalose transporter subfamily.</text>
</comment>
<dbReference type="SUPFAM" id="SSF103473">
    <property type="entry name" value="MFS general substrate transporter"/>
    <property type="match status" value="1"/>
</dbReference>
<keyword evidence="12" id="KW-1185">Reference proteome</keyword>
<keyword evidence="8" id="KW-0813">Transport</keyword>
<dbReference type="PANTHER" id="PTHR48021">
    <property type="match status" value="1"/>
</dbReference>
<feature type="transmembrane region" description="Helical" evidence="9">
    <location>
        <begin position="319"/>
        <end position="341"/>
    </location>
</feature>
<feature type="transmembrane region" description="Helical" evidence="9">
    <location>
        <begin position="86"/>
        <end position="106"/>
    </location>
</feature>
<dbReference type="InterPro" id="IPR050549">
    <property type="entry name" value="MFS_Trehalose_Transporter"/>
</dbReference>
<evidence type="ECO:0000313" key="11">
    <source>
        <dbReference type="EMBL" id="KAK9722417.1"/>
    </source>
</evidence>
<feature type="transmembrane region" description="Helical" evidence="9">
    <location>
        <begin position="59"/>
        <end position="79"/>
    </location>
</feature>
<evidence type="ECO:0000256" key="1">
    <source>
        <dbReference type="ARBA" id="ARBA00004651"/>
    </source>
</evidence>
<dbReference type="InterPro" id="IPR003663">
    <property type="entry name" value="Sugar/inositol_transpt"/>
</dbReference>
<evidence type="ECO:0000256" key="6">
    <source>
        <dbReference type="ARBA" id="ARBA00023180"/>
    </source>
</evidence>
<dbReference type="GO" id="GO:0051119">
    <property type="term" value="F:sugar transmembrane transporter activity"/>
    <property type="evidence" value="ECO:0007669"/>
    <property type="project" value="InterPro"/>
</dbReference>
<feature type="transmembrane region" description="Helical" evidence="9">
    <location>
        <begin position="353"/>
        <end position="377"/>
    </location>
</feature>